<dbReference type="GO" id="GO:0005737">
    <property type="term" value="C:cytoplasm"/>
    <property type="evidence" value="ECO:0007669"/>
    <property type="project" value="TreeGrafter"/>
</dbReference>
<dbReference type="EMBL" id="OU892287">
    <property type="protein sequence ID" value="CAG9761985.1"/>
    <property type="molecule type" value="Genomic_DNA"/>
</dbReference>
<dbReference type="PANTHER" id="PTHR12828">
    <property type="entry name" value="PROTEASOME MATURATION PROTEIN UMP1"/>
    <property type="match status" value="1"/>
</dbReference>
<dbReference type="GO" id="GO:0043248">
    <property type="term" value="P:proteasome assembly"/>
    <property type="evidence" value="ECO:0007669"/>
    <property type="project" value="InterPro"/>
</dbReference>
<dbReference type="GO" id="GO:0005634">
    <property type="term" value="C:nucleus"/>
    <property type="evidence" value="ECO:0007669"/>
    <property type="project" value="TreeGrafter"/>
</dbReference>
<organism evidence="3 4">
    <name type="scientific">Ceutorhynchus assimilis</name>
    <name type="common">cabbage seed weevil</name>
    <dbReference type="NCBI Taxonomy" id="467358"/>
    <lineage>
        <taxon>Eukaryota</taxon>
        <taxon>Metazoa</taxon>
        <taxon>Ecdysozoa</taxon>
        <taxon>Arthropoda</taxon>
        <taxon>Hexapoda</taxon>
        <taxon>Insecta</taxon>
        <taxon>Pterygota</taxon>
        <taxon>Neoptera</taxon>
        <taxon>Endopterygota</taxon>
        <taxon>Coleoptera</taxon>
        <taxon>Polyphaga</taxon>
        <taxon>Cucujiformia</taxon>
        <taxon>Curculionidae</taxon>
        <taxon>Ceutorhynchinae</taxon>
        <taxon>Ceutorhynchus</taxon>
    </lineage>
</organism>
<dbReference type="PANTHER" id="PTHR12828:SF3">
    <property type="entry name" value="PROTEASOME MATURATION PROTEIN"/>
    <property type="match status" value="1"/>
</dbReference>
<sequence>MSFGLPSIKAKPQHAAEYGMPEGEYGVPELLKTGLSSARDALDNVHPLAQSELNYRQNTDKMNMQVLRNIQGLHAPLKIAMELKAARKIGHLPFLKSSNVMLESLTGRDLEISPEDVFNTGEFAEVAGQPHAVIEKSLGIL</sequence>
<keyword evidence="4" id="KW-1185">Reference proteome</keyword>
<comment type="similarity">
    <text evidence="2">Belongs to the POMP/UMP1 family.</text>
</comment>
<keyword evidence="1" id="KW-0143">Chaperone</keyword>
<protein>
    <recommendedName>
        <fullName evidence="5">Proteasome maturation protein</fullName>
    </recommendedName>
</protein>
<gene>
    <name evidence="3" type="ORF">CEUTPL_LOCUS2675</name>
</gene>
<dbReference type="Pfam" id="PF05348">
    <property type="entry name" value="UMP1"/>
    <property type="match status" value="1"/>
</dbReference>
<dbReference type="OrthoDB" id="15001at2759"/>
<reference evidence="3" key="1">
    <citation type="submission" date="2022-01" db="EMBL/GenBank/DDBJ databases">
        <authorList>
            <person name="King R."/>
        </authorList>
    </citation>
    <scope>NUCLEOTIDE SEQUENCE</scope>
</reference>
<dbReference type="AlphaFoldDB" id="A0A9N9QF11"/>
<evidence type="ECO:0000313" key="3">
    <source>
        <dbReference type="EMBL" id="CAG9761985.1"/>
    </source>
</evidence>
<evidence type="ECO:0000256" key="2">
    <source>
        <dbReference type="ARBA" id="ARBA00043974"/>
    </source>
</evidence>
<evidence type="ECO:0000313" key="4">
    <source>
        <dbReference type="Proteomes" id="UP001152799"/>
    </source>
</evidence>
<dbReference type="InterPro" id="IPR008012">
    <property type="entry name" value="Ump1"/>
</dbReference>
<dbReference type="Proteomes" id="UP001152799">
    <property type="component" value="Chromosome 11"/>
</dbReference>
<evidence type="ECO:0000256" key="1">
    <source>
        <dbReference type="ARBA" id="ARBA00023186"/>
    </source>
</evidence>
<proteinExistence type="inferred from homology"/>
<evidence type="ECO:0008006" key="5">
    <source>
        <dbReference type="Google" id="ProtNLM"/>
    </source>
</evidence>
<accession>A0A9N9QF11</accession>
<name>A0A9N9QF11_9CUCU</name>